<dbReference type="RefSeq" id="XP_031787346.1">
    <property type="nucleotide sequence ID" value="XM_031931486.2"/>
</dbReference>
<dbReference type="InterPro" id="IPR011333">
    <property type="entry name" value="SKP1/BTB/POZ_sf"/>
</dbReference>
<dbReference type="GeneID" id="107981096"/>
<accession>A0A7M7QGN1</accession>
<name>A0A7M7QGN1_NASVI</name>
<protein>
    <recommendedName>
        <fullName evidence="1">BTB domain-containing protein</fullName>
    </recommendedName>
</protein>
<dbReference type="AlphaFoldDB" id="A0A7M7QGN1"/>
<dbReference type="SMART" id="SM00225">
    <property type="entry name" value="BTB"/>
    <property type="match status" value="1"/>
</dbReference>
<proteinExistence type="predicted"/>
<dbReference type="SUPFAM" id="SSF54695">
    <property type="entry name" value="POZ domain"/>
    <property type="match status" value="1"/>
</dbReference>
<keyword evidence="3" id="KW-1185">Reference proteome</keyword>
<sequence>MSLYLFHKNADTVHVNYALSIGSVKEETSYTFKGMIGRGWTRFIKRDEAFKSCQPNGTLIINCEIHAISNVVESSGSNVDQCSTRDETLRSKISDDFLTLLENEKFSDITIKLGYHEIGAHKIILAARSPVLASSIMENSSVSNNGNSSFIEIKNVKLTVFKKLLQYIYTDKLDGVHSNMAKDLLAAAIEYDIKGLKARCEEILCSGQ</sequence>
<dbReference type="Proteomes" id="UP000002358">
    <property type="component" value="Chromosome 5"/>
</dbReference>
<dbReference type="SMR" id="A0A7M7QGN1"/>
<dbReference type="PANTHER" id="PTHR24413">
    <property type="entry name" value="SPECKLE-TYPE POZ PROTEIN"/>
    <property type="match status" value="1"/>
</dbReference>
<dbReference type="OrthoDB" id="7554223at2759"/>
<evidence type="ECO:0000313" key="3">
    <source>
        <dbReference type="Proteomes" id="UP000002358"/>
    </source>
</evidence>
<evidence type="ECO:0000313" key="2">
    <source>
        <dbReference type="EnsemblMetazoa" id="XP_031787346"/>
    </source>
</evidence>
<dbReference type="PROSITE" id="PS50097">
    <property type="entry name" value="BTB"/>
    <property type="match status" value="1"/>
</dbReference>
<dbReference type="EnsemblMetazoa" id="XM_031931486">
    <property type="protein sequence ID" value="XP_031787346"/>
    <property type="gene ID" value="LOC107981096"/>
</dbReference>
<organism evidence="2 3">
    <name type="scientific">Nasonia vitripennis</name>
    <name type="common">Parasitic wasp</name>
    <dbReference type="NCBI Taxonomy" id="7425"/>
    <lineage>
        <taxon>Eukaryota</taxon>
        <taxon>Metazoa</taxon>
        <taxon>Ecdysozoa</taxon>
        <taxon>Arthropoda</taxon>
        <taxon>Hexapoda</taxon>
        <taxon>Insecta</taxon>
        <taxon>Pterygota</taxon>
        <taxon>Neoptera</taxon>
        <taxon>Endopterygota</taxon>
        <taxon>Hymenoptera</taxon>
        <taxon>Apocrita</taxon>
        <taxon>Proctotrupomorpha</taxon>
        <taxon>Chalcidoidea</taxon>
        <taxon>Pteromalidae</taxon>
        <taxon>Pteromalinae</taxon>
        <taxon>Nasonia</taxon>
    </lineage>
</organism>
<dbReference type="SUPFAM" id="SSF49599">
    <property type="entry name" value="TRAF domain-like"/>
    <property type="match status" value="1"/>
</dbReference>
<dbReference type="KEGG" id="nvi:107981096"/>
<reference evidence="2" key="1">
    <citation type="submission" date="2021-01" db="UniProtKB">
        <authorList>
            <consortium name="EnsemblMetazoa"/>
        </authorList>
    </citation>
    <scope>IDENTIFICATION</scope>
</reference>
<dbReference type="InterPro" id="IPR000210">
    <property type="entry name" value="BTB/POZ_dom"/>
</dbReference>
<dbReference type="Pfam" id="PF00651">
    <property type="entry name" value="BTB"/>
    <property type="match status" value="1"/>
</dbReference>
<evidence type="ECO:0000259" key="1">
    <source>
        <dbReference type="PROSITE" id="PS50097"/>
    </source>
</evidence>
<feature type="domain" description="BTB" evidence="1">
    <location>
        <begin position="107"/>
        <end position="174"/>
    </location>
</feature>
<dbReference type="InParanoid" id="A0A7M7QGN1"/>
<dbReference type="Gene3D" id="3.30.710.10">
    <property type="entry name" value="Potassium Channel Kv1.1, Chain A"/>
    <property type="match status" value="1"/>
</dbReference>